<keyword evidence="3 9" id="KW-0645">Protease</keyword>
<sequence length="173" mass="18978">MKLPQIRPLWGRLSALGFAVAIAGFLSDRLSKWWLLDVYGIGERGIVEITPFFNLVMAWNKGVSYGLFTAETAAGRAILIGFALLVTVLLGLWLARVTKPYMAVALGLIIGGAVGNVYDRVKFGAVADFFSFHIDDVFYWYIFNIADVWIVAGVGLMLVDAVFPGKEPDSAQK</sequence>
<keyword evidence="2 9" id="KW-1003">Cell membrane</keyword>
<protein>
    <recommendedName>
        <fullName evidence="9">Lipoprotein signal peptidase</fullName>
        <ecNumber evidence="9">3.4.23.36</ecNumber>
    </recommendedName>
    <alternativeName>
        <fullName evidence="9">Prolipoprotein signal peptidase</fullName>
    </alternativeName>
    <alternativeName>
        <fullName evidence="9">Signal peptidase II</fullName>
        <shortName evidence="9">SPase II</shortName>
    </alternativeName>
</protein>
<feature type="transmembrane region" description="Helical" evidence="9">
    <location>
        <begin position="73"/>
        <end position="94"/>
    </location>
</feature>
<evidence type="ECO:0000256" key="7">
    <source>
        <dbReference type="ARBA" id="ARBA00022989"/>
    </source>
</evidence>
<evidence type="ECO:0000256" key="3">
    <source>
        <dbReference type="ARBA" id="ARBA00022670"/>
    </source>
</evidence>
<evidence type="ECO:0000256" key="8">
    <source>
        <dbReference type="ARBA" id="ARBA00023136"/>
    </source>
</evidence>
<evidence type="ECO:0000256" key="9">
    <source>
        <dbReference type="HAMAP-Rule" id="MF_00161"/>
    </source>
</evidence>
<comment type="catalytic activity">
    <reaction evidence="9 10">
        <text>Release of signal peptides from bacterial membrane prolipoproteins. Hydrolyzes -Xaa-Yaa-Zaa-|-(S,diacylglyceryl)Cys-, in which Xaa is hydrophobic (preferably Leu), and Yaa (Ala or Ser) and Zaa (Gly or Ala) have small, neutral side chains.</text>
        <dbReference type="EC" id="3.4.23.36"/>
    </reaction>
</comment>
<dbReference type="HAMAP" id="MF_00161">
    <property type="entry name" value="LspA"/>
    <property type="match status" value="1"/>
</dbReference>
<feature type="transmembrane region" description="Helical" evidence="9">
    <location>
        <begin position="138"/>
        <end position="163"/>
    </location>
</feature>
<dbReference type="eggNOG" id="COG0597">
    <property type="taxonomic scope" value="Bacteria"/>
</dbReference>
<dbReference type="GO" id="GO:0005886">
    <property type="term" value="C:plasma membrane"/>
    <property type="evidence" value="ECO:0007669"/>
    <property type="project" value="UniProtKB-SubCell"/>
</dbReference>
<comment type="caution">
    <text evidence="12">The sequence shown here is derived from an EMBL/GenBank/DDBJ whole genome shotgun (WGS) entry which is preliminary data.</text>
</comment>
<evidence type="ECO:0000256" key="2">
    <source>
        <dbReference type="ARBA" id="ARBA00022475"/>
    </source>
</evidence>
<reference evidence="12 13" key="1">
    <citation type="submission" date="2014-07" db="EMBL/GenBank/DDBJ databases">
        <title>Tepidicaulis marinum gen. nov., sp. nov., a novel marine bacterium denitrifying nitrate to nitrous oxide strictly under microaerobic conditions.</title>
        <authorList>
            <person name="Takeuchi M."/>
            <person name="Yamagishi T."/>
            <person name="Kamagata Y."/>
            <person name="Oshima K."/>
            <person name="Hattori M."/>
            <person name="Katayama T."/>
            <person name="Hanada S."/>
            <person name="Tamaki H."/>
            <person name="Marumo K."/>
            <person name="Maeda H."/>
            <person name="Nedachi M."/>
            <person name="Iwasaki W."/>
            <person name="Suwa Y."/>
            <person name="Sakata S."/>
        </authorList>
    </citation>
    <scope>NUCLEOTIDE SEQUENCE [LARGE SCALE GENOMIC DNA]</scope>
    <source>
        <strain evidence="12 13">MA2</strain>
    </source>
</reference>
<dbReference type="PROSITE" id="PS00855">
    <property type="entry name" value="SPASE_II"/>
    <property type="match status" value="1"/>
</dbReference>
<dbReference type="InterPro" id="IPR001872">
    <property type="entry name" value="Peptidase_A8"/>
</dbReference>
<dbReference type="PRINTS" id="PR00781">
    <property type="entry name" value="LIPOSIGPTASE"/>
</dbReference>
<feature type="active site" evidence="9">
    <location>
        <position position="128"/>
    </location>
</feature>
<gene>
    <name evidence="9" type="primary">lspA</name>
    <name evidence="12" type="ORF">M2A_1462</name>
</gene>
<dbReference type="UniPathway" id="UPA00665"/>
<evidence type="ECO:0000313" key="13">
    <source>
        <dbReference type="Proteomes" id="UP000028702"/>
    </source>
</evidence>
<evidence type="ECO:0000256" key="10">
    <source>
        <dbReference type="RuleBase" id="RU000594"/>
    </source>
</evidence>
<feature type="transmembrane region" description="Helical" evidence="9">
    <location>
        <begin position="9"/>
        <end position="27"/>
    </location>
</feature>
<evidence type="ECO:0000256" key="6">
    <source>
        <dbReference type="ARBA" id="ARBA00022801"/>
    </source>
</evidence>
<dbReference type="PANTHER" id="PTHR33695">
    <property type="entry name" value="LIPOPROTEIN SIGNAL PEPTIDASE"/>
    <property type="match status" value="1"/>
</dbReference>
<dbReference type="GO" id="GO:0004190">
    <property type="term" value="F:aspartic-type endopeptidase activity"/>
    <property type="evidence" value="ECO:0007669"/>
    <property type="project" value="UniProtKB-UniRule"/>
</dbReference>
<accession>A0A081BA95</accession>
<evidence type="ECO:0000256" key="4">
    <source>
        <dbReference type="ARBA" id="ARBA00022692"/>
    </source>
</evidence>
<dbReference type="NCBIfam" id="TIGR00077">
    <property type="entry name" value="lspA"/>
    <property type="match status" value="1"/>
</dbReference>
<keyword evidence="7 9" id="KW-1133">Transmembrane helix</keyword>
<keyword evidence="5 9" id="KW-0064">Aspartyl protease</keyword>
<feature type="active site" evidence="9">
    <location>
        <position position="147"/>
    </location>
</feature>
<evidence type="ECO:0000256" key="1">
    <source>
        <dbReference type="ARBA" id="ARBA00006139"/>
    </source>
</evidence>
<dbReference type="Proteomes" id="UP000028702">
    <property type="component" value="Unassembled WGS sequence"/>
</dbReference>
<evidence type="ECO:0000256" key="5">
    <source>
        <dbReference type="ARBA" id="ARBA00022750"/>
    </source>
</evidence>
<evidence type="ECO:0000313" key="12">
    <source>
        <dbReference type="EMBL" id="GAK44963.1"/>
    </source>
</evidence>
<keyword evidence="13" id="KW-1185">Reference proteome</keyword>
<comment type="function">
    <text evidence="9 10">This protein specifically catalyzes the removal of signal peptides from prolipoproteins.</text>
</comment>
<feature type="transmembrane region" description="Helical" evidence="9">
    <location>
        <begin position="101"/>
        <end position="118"/>
    </location>
</feature>
<dbReference type="STRING" id="1333998.M2A_1462"/>
<name>A0A081BA95_9HYPH</name>
<dbReference type="RefSeq" id="WP_045445152.1">
    <property type="nucleotide sequence ID" value="NZ_BBIO01000006.1"/>
</dbReference>
<keyword evidence="12" id="KW-0449">Lipoprotein</keyword>
<comment type="similarity">
    <text evidence="1 9 11">Belongs to the peptidase A8 family.</text>
</comment>
<dbReference type="Pfam" id="PF01252">
    <property type="entry name" value="Peptidase_A8"/>
    <property type="match status" value="1"/>
</dbReference>
<proteinExistence type="inferred from homology"/>
<organism evidence="12 13">
    <name type="scientific">Tepidicaulis marinus</name>
    <dbReference type="NCBI Taxonomy" id="1333998"/>
    <lineage>
        <taxon>Bacteria</taxon>
        <taxon>Pseudomonadati</taxon>
        <taxon>Pseudomonadota</taxon>
        <taxon>Alphaproteobacteria</taxon>
        <taxon>Hyphomicrobiales</taxon>
        <taxon>Parvibaculaceae</taxon>
        <taxon>Tepidicaulis</taxon>
    </lineage>
</organism>
<dbReference type="EC" id="3.4.23.36" evidence="9"/>
<dbReference type="EMBL" id="BBIO01000006">
    <property type="protein sequence ID" value="GAK44963.1"/>
    <property type="molecule type" value="Genomic_DNA"/>
</dbReference>
<dbReference type="PANTHER" id="PTHR33695:SF1">
    <property type="entry name" value="LIPOPROTEIN SIGNAL PEPTIDASE"/>
    <property type="match status" value="1"/>
</dbReference>
<dbReference type="AlphaFoldDB" id="A0A081BA95"/>
<keyword evidence="8 9" id="KW-0472">Membrane</keyword>
<comment type="pathway">
    <text evidence="9">Protein modification; lipoprotein biosynthesis (signal peptide cleavage).</text>
</comment>
<keyword evidence="6 9" id="KW-0378">Hydrolase</keyword>
<evidence type="ECO:0000256" key="11">
    <source>
        <dbReference type="RuleBase" id="RU004181"/>
    </source>
</evidence>
<dbReference type="GO" id="GO:0006508">
    <property type="term" value="P:proteolysis"/>
    <property type="evidence" value="ECO:0007669"/>
    <property type="project" value="UniProtKB-KW"/>
</dbReference>
<keyword evidence="4 9" id="KW-0812">Transmembrane</keyword>
<comment type="subcellular location">
    <subcellularLocation>
        <location evidence="9">Cell membrane</location>
        <topology evidence="9">Multi-pass membrane protein</topology>
    </subcellularLocation>
</comment>